<dbReference type="STRING" id="847.BRW83_1916"/>
<gene>
    <name evidence="1" type="ORF">OFBG_00342</name>
</gene>
<protein>
    <submittedName>
        <fullName evidence="1">Toxin-antitoxin system, toxin component, RelE family</fullName>
    </submittedName>
</protein>
<dbReference type="EMBL" id="GG658170">
    <property type="protein sequence ID" value="EEO29314.1"/>
    <property type="molecule type" value="Genomic_DNA"/>
</dbReference>
<evidence type="ECO:0000313" key="1">
    <source>
        <dbReference type="EMBL" id="EEO29314.1"/>
    </source>
</evidence>
<dbReference type="Proteomes" id="UP000005089">
    <property type="component" value="Unassembled WGS sequence"/>
</dbReference>
<proteinExistence type="predicted"/>
<dbReference type="AlphaFoldDB" id="C3X7Y8"/>
<sequence>MLMYTVIETDIFQKHISNIWTEEERLEFVSWIANNPLAGDVVPRAAGVRKVRWKRSGMGKSGGTRVIYYNMLDDGEIWLLIAYSKSKFDNLPPNVLLKLKELING</sequence>
<accession>C3X7Y8</accession>
<dbReference type="InterPro" id="IPR009387">
    <property type="entry name" value="HigB-2"/>
</dbReference>
<organism evidence="1 2">
    <name type="scientific">Oxalobacter formigenes OXCC13</name>
    <dbReference type="NCBI Taxonomy" id="556269"/>
    <lineage>
        <taxon>Bacteria</taxon>
        <taxon>Pseudomonadati</taxon>
        <taxon>Pseudomonadota</taxon>
        <taxon>Betaproteobacteria</taxon>
        <taxon>Burkholderiales</taxon>
        <taxon>Oxalobacteraceae</taxon>
        <taxon>Oxalobacter</taxon>
    </lineage>
</organism>
<keyword evidence="2" id="KW-1185">Reference proteome</keyword>
<dbReference type="RefSeq" id="WP_005879696.1">
    <property type="nucleotide sequence ID" value="NZ_CP019430.1"/>
</dbReference>
<dbReference type="PIRSF" id="PIRSF039032">
    <property type="entry name" value="HigB-2"/>
    <property type="match status" value="1"/>
</dbReference>
<evidence type="ECO:0000313" key="2">
    <source>
        <dbReference type="Proteomes" id="UP000005089"/>
    </source>
</evidence>
<reference evidence="1 2" key="1">
    <citation type="submission" date="2009-02" db="EMBL/GenBank/DDBJ databases">
        <title>The Genome Sequence of Oxalobacter formigenes OXCC13.</title>
        <authorList>
            <consortium name="The Broad Institute Genome Sequencing Platform"/>
            <person name="Ward D."/>
            <person name="Young S.K."/>
            <person name="Kodira C.D."/>
            <person name="Zeng Q."/>
            <person name="Koehrsen M."/>
            <person name="Alvarado L."/>
            <person name="Berlin A."/>
            <person name="Borenstein D."/>
            <person name="Chen Z."/>
            <person name="Engels R."/>
            <person name="Freedman E."/>
            <person name="Gellesch M."/>
            <person name="Goldberg J."/>
            <person name="Griggs A."/>
            <person name="Gujja S."/>
            <person name="Heiman D."/>
            <person name="Hepburn T."/>
            <person name="Howarth C."/>
            <person name="Jen D."/>
            <person name="Larson L."/>
            <person name="Lewis B."/>
            <person name="Mehta T."/>
            <person name="Park D."/>
            <person name="Pearson M."/>
            <person name="Roberts A."/>
            <person name="Saif S."/>
            <person name="Shea T."/>
            <person name="Shenoy N."/>
            <person name="Sisk P."/>
            <person name="Stolte C."/>
            <person name="Sykes S."/>
            <person name="Walk T."/>
            <person name="White J."/>
            <person name="Yandava C."/>
            <person name="Allison M.J."/>
            <person name="Lander E."/>
            <person name="Nusbaum C."/>
            <person name="Galagan J."/>
            <person name="Birren B."/>
        </authorList>
    </citation>
    <scope>NUCLEOTIDE SEQUENCE [LARGE SCALE GENOMIC DNA]</scope>
    <source>
        <strain evidence="1 2">OXCC13</strain>
    </source>
</reference>
<dbReference type="eggNOG" id="COG4737">
    <property type="taxonomic scope" value="Bacteria"/>
</dbReference>
<dbReference type="HOGENOM" id="CLU_110687_1_2_4"/>
<dbReference type="GeneID" id="77135749"/>
<name>C3X7Y8_OXAFO</name>